<gene>
    <name evidence="9" type="ORF">ABU178_17505</name>
</gene>
<dbReference type="InterPro" id="IPR007353">
    <property type="entry name" value="DUF421"/>
</dbReference>
<keyword evidence="10" id="KW-1185">Reference proteome</keyword>
<evidence type="ECO:0000259" key="8">
    <source>
        <dbReference type="Pfam" id="PF04239"/>
    </source>
</evidence>
<dbReference type="PANTHER" id="PTHR34582">
    <property type="entry name" value="UPF0702 TRANSMEMBRANE PROTEIN YCAP"/>
    <property type="match status" value="1"/>
</dbReference>
<comment type="subcellular location">
    <subcellularLocation>
        <location evidence="1">Cell membrane</location>
        <topology evidence="1">Multi-pass membrane protein</topology>
    </subcellularLocation>
</comment>
<evidence type="ECO:0000256" key="1">
    <source>
        <dbReference type="ARBA" id="ARBA00004651"/>
    </source>
</evidence>
<evidence type="ECO:0000256" key="4">
    <source>
        <dbReference type="ARBA" id="ARBA00022692"/>
    </source>
</evidence>
<feature type="transmembrane region" description="Helical" evidence="7">
    <location>
        <begin position="12"/>
        <end position="33"/>
    </location>
</feature>
<dbReference type="RefSeq" id="WP_397217272.1">
    <property type="nucleotide sequence ID" value="NZ_JBGFSN010000008.1"/>
</dbReference>
<comment type="similarity">
    <text evidence="2">Belongs to the UPF0702 family.</text>
</comment>
<comment type="caution">
    <text evidence="9">The sequence shown here is derived from an EMBL/GenBank/DDBJ whole genome shotgun (WGS) entry which is preliminary data.</text>
</comment>
<proteinExistence type="inferred from homology"/>
<organism evidence="9 10">
    <name type="scientific">Pantoea osteomyelitidis</name>
    <dbReference type="NCBI Taxonomy" id="3230026"/>
    <lineage>
        <taxon>Bacteria</taxon>
        <taxon>Pseudomonadati</taxon>
        <taxon>Pseudomonadota</taxon>
        <taxon>Gammaproteobacteria</taxon>
        <taxon>Enterobacterales</taxon>
        <taxon>Erwiniaceae</taxon>
        <taxon>Pantoea</taxon>
    </lineage>
</organism>
<evidence type="ECO:0000256" key="7">
    <source>
        <dbReference type="SAM" id="Phobius"/>
    </source>
</evidence>
<dbReference type="PANTHER" id="PTHR34582:SF6">
    <property type="entry name" value="UPF0702 TRANSMEMBRANE PROTEIN YCAP"/>
    <property type="match status" value="1"/>
</dbReference>
<accession>A0ABW7Q128</accession>
<evidence type="ECO:0000313" key="9">
    <source>
        <dbReference type="EMBL" id="MFH8135954.1"/>
    </source>
</evidence>
<feature type="domain" description="YetF C-terminal" evidence="8">
    <location>
        <begin position="94"/>
        <end position="162"/>
    </location>
</feature>
<reference evidence="9 10" key="1">
    <citation type="submission" date="2024-08" db="EMBL/GenBank/DDBJ databases">
        <title>Pantoea ronii - a newly identified human opportunistic pathogen.</title>
        <authorList>
            <person name="Keidar-Friedman D."/>
            <person name="Sorek N."/>
            <person name="Leshin-Carmel D."/>
            <person name="Tsur A."/>
            <person name="Amsalem M."/>
            <person name="Tolkach D."/>
            <person name="Brosh-Nissimov T."/>
        </authorList>
    </citation>
    <scope>NUCLEOTIDE SEQUENCE [LARGE SCALE GENOMIC DNA]</scope>
    <source>
        <strain evidence="9 10">AA23256</strain>
    </source>
</reference>
<dbReference type="Gene3D" id="3.30.240.20">
    <property type="entry name" value="bsu07140 like domains"/>
    <property type="match status" value="1"/>
</dbReference>
<evidence type="ECO:0000256" key="2">
    <source>
        <dbReference type="ARBA" id="ARBA00006448"/>
    </source>
</evidence>
<evidence type="ECO:0000313" key="10">
    <source>
        <dbReference type="Proteomes" id="UP001611251"/>
    </source>
</evidence>
<evidence type="ECO:0000256" key="5">
    <source>
        <dbReference type="ARBA" id="ARBA00022989"/>
    </source>
</evidence>
<protein>
    <submittedName>
        <fullName evidence="9">DUF421 domain-containing protein</fullName>
    </submittedName>
</protein>
<evidence type="ECO:0000256" key="6">
    <source>
        <dbReference type="ARBA" id="ARBA00023136"/>
    </source>
</evidence>
<feature type="transmembrane region" description="Helical" evidence="7">
    <location>
        <begin position="45"/>
        <end position="63"/>
    </location>
</feature>
<dbReference type="Pfam" id="PF04239">
    <property type="entry name" value="DUF421"/>
    <property type="match status" value="1"/>
</dbReference>
<feature type="transmembrane region" description="Helical" evidence="7">
    <location>
        <begin position="69"/>
        <end position="87"/>
    </location>
</feature>
<name>A0ABW7Q128_9GAMM</name>
<keyword evidence="6 7" id="KW-0472">Membrane</keyword>
<dbReference type="Proteomes" id="UP001611251">
    <property type="component" value="Unassembled WGS sequence"/>
</dbReference>
<keyword evidence="5 7" id="KW-1133">Transmembrane helix</keyword>
<sequence length="243" mass="28045">MMHKWLIGEAPWSFALEVLLRFLIIYLVLLIVLRLMGRRFAGQLSIVELAIMVMLGAAIGPPLQTPEKGILPTVVLLITLLGCYRLLSWLTFRFHPLEKFSQGDVTLLVMDGRLALKPIRRAELSRDRIFSELRALNVQHLGEVRRAWLEPSGSVSLLRYQQPRVGLWLLPEQDKEFDKRIQIGDSYACSSCGYVVRQDTPPHEACRYCQQNTWQPAVKRLGTDKLWREMQEDNQQDEKTTTE</sequence>
<dbReference type="EMBL" id="JBGFSN010000008">
    <property type="protein sequence ID" value="MFH8135954.1"/>
    <property type="molecule type" value="Genomic_DNA"/>
</dbReference>
<evidence type="ECO:0000256" key="3">
    <source>
        <dbReference type="ARBA" id="ARBA00022475"/>
    </source>
</evidence>
<dbReference type="InterPro" id="IPR023090">
    <property type="entry name" value="UPF0702_alpha/beta_dom_sf"/>
</dbReference>
<keyword evidence="4 7" id="KW-0812">Transmembrane</keyword>
<keyword evidence="3" id="KW-1003">Cell membrane</keyword>